<keyword evidence="3" id="KW-1185">Reference proteome</keyword>
<dbReference type="EMBL" id="ACKO02000006">
    <property type="protein sequence ID" value="EET44935.1"/>
    <property type="molecule type" value="Genomic_DNA"/>
</dbReference>
<keyword evidence="1" id="KW-0732">Signal</keyword>
<reference evidence="2" key="1">
    <citation type="submission" date="2009-07" db="EMBL/GenBank/DDBJ databases">
        <authorList>
            <person name="Weinstock G."/>
            <person name="Sodergren E."/>
            <person name="Clifton S."/>
            <person name="Fulton L."/>
            <person name="Fulton B."/>
            <person name="Courtney L."/>
            <person name="Fronick C."/>
            <person name="Harrison M."/>
            <person name="Strong C."/>
            <person name="Farmer C."/>
            <person name="Delahaunty K."/>
            <person name="Markovic C."/>
            <person name="Hall O."/>
            <person name="Minx P."/>
            <person name="Tomlinson C."/>
            <person name="Mitreva M."/>
            <person name="Nelson J."/>
            <person name="Hou S."/>
            <person name="Wollam A."/>
            <person name="Pepin K.H."/>
            <person name="Johnson M."/>
            <person name="Bhonagiri V."/>
            <person name="Nash W.E."/>
            <person name="Warren W."/>
            <person name="Chinwalla A."/>
            <person name="Mardis E.R."/>
            <person name="Wilson R.K."/>
        </authorList>
    </citation>
    <scope>NUCLEOTIDE SEQUENCE [LARGE SCALE GENOMIC DNA]</scope>
    <source>
        <strain evidence="2">ATCC 29256</strain>
    </source>
</reference>
<dbReference type="AlphaFoldDB" id="C6M422"/>
<evidence type="ECO:0000256" key="1">
    <source>
        <dbReference type="SAM" id="SignalP"/>
    </source>
</evidence>
<dbReference type="Proteomes" id="UP000005365">
    <property type="component" value="Unassembled WGS sequence"/>
</dbReference>
<evidence type="ECO:0000313" key="2">
    <source>
        <dbReference type="EMBL" id="EET44935.1"/>
    </source>
</evidence>
<comment type="caution">
    <text evidence="2">The sequence shown here is derived from an EMBL/GenBank/DDBJ whole genome shotgun (WGS) entry which is preliminary data.</text>
</comment>
<dbReference type="RefSeq" id="WP_003757414.1">
    <property type="nucleotide sequence ID" value="NZ_ACKO02000006.1"/>
</dbReference>
<gene>
    <name evidence="2" type="ORF">NEISICOT_01265</name>
</gene>
<feature type="signal peptide" evidence="1">
    <location>
        <begin position="1"/>
        <end position="20"/>
    </location>
</feature>
<accession>C6M422</accession>
<name>C6M422_NEISI</name>
<sequence length="50" mass="5330">MKKRKAASIRLMARPLSALSLSGVPHAPLEAFVDAIACCVNILHHPPVKA</sequence>
<protein>
    <submittedName>
        <fullName evidence="2">Uncharacterized protein</fullName>
    </submittedName>
</protein>
<evidence type="ECO:0000313" key="3">
    <source>
        <dbReference type="Proteomes" id="UP000005365"/>
    </source>
</evidence>
<feature type="chain" id="PRO_5002968824" evidence="1">
    <location>
        <begin position="21"/>
        <end position="50"/>
    </location>
</feature>
<organism evidence="2 3">
    <name type="scientific">Neisseria sicca ATCC 29256</name>
    <dbReference type="NCBI Taxonomy" id="547045"/>
    <lineage>
        <taxon>Bacteria</taxon>
        <taxon>Pseudomonadati</taxon>
        <taxon>Pseudomonadota</taxon>
        <taxon>Betaproteobacteria</taxon>
        <taxon>Neisseriales</taxon>
        <taxon>Neisseriaceae</taxon>
        <taxon>Neisseria</taxon>
    </lineage>
</organism>
<proteinExistence type="predicted"/>